<dbReference type="InterPro" id="IPR043744">
    <property type="entry name" value="DUF5689"/>
</dbReference>
<feature type="signal peptide" evidence="1">
    <location>
        <begin position="1"/>
        <end position="23"/>
    </location>
</feature>
<dbReference type="Gene3D" id="2.60.120.200">
    <property type="match status" value="1"/>
</dbReference>
<evidence type="ECO:0000256" key="1">
    <source>
        <dbReference type="SAM" id="SignalP"/>
    </source>
</evidence>
<dbReference type="EMBL" id="SORL01000007">
    <property type="protein sequence ID" value="TDY64230.1"/>
    <property type="molecule type" value="Genomic_DNA"/>
</dbReference>
<name>A0A4R8MED9_9FLAO</name>
<dbReference type="AlphaFoldDB" id="A0A4R8MED9"/>
<dbReference type="PROSITE" id="PS51257">
    <property type="entry name" value="PROKAR_LIPOPROTEIN"/>
    <property type="match status" value="1"/>
</dbReference>
<keyword evidence="4" id="KW-1185">Reference proteome</keyword>
<comment type="caution">
    <text evidence="3">The sequence shown here is derived from an EMBL/GenBank/DDBJ whole genome shotgun (WGS) entry which is preliminary data.</text>
</comment>
<gene>
    <name evidence="3" type="ORF">DFQ06_1135</name>
</gene>
<feature type="domain" description="DUF5689" evidence="2">
    <location>
        <begin position="43"/>
        <end position="272"/>
    </location>
</feature>
<evidence type="ECO:0000259" key="2">
    <source>
        <dbReference type="Pfam" id="PF18942"/>
    </source>
</evidence>
<dbReference type="NCBIfam" id="NF038128">
    <property type="entry name" value="choice_anch_J"/>
    <property type="match status" value="1"/>
</dbReference>
<dbReference type="Proteomes" id="UP000294824">
    <property type="component" value="Unassembled WGS sequence"/>
</dbReference>
<evidence type="ECO:0000313" key="4">
    <source>
        <dbReference type="Proteomes" id="UP000294824"/>
    </source>
</evidence>
<reference evidence="3 4" key="1">
    <citation type="submission" date="2019-03" db="EMBL/GenBank/DDBJ databases">
        <title>Genomic Encyclopedia of Type Strains, Phase III (KMG-III): the genomes of soil and plant-associated and newly described type strains.</title>
        <authorList>
            <person name="Whitman W."/>
        </authorList>
    </citation>
    <scope>NUCLEOTIDE SEQUENCE [LARGE SCALE GENOMIC DNA]</scope>
    <source>
        <strain evidence="3 4">CECT 8301</strain>
    </source>
</reference>
<proteinExistence type="predicted"/>
<organism evidence="3 4">
    <name type="scientific">Algibacter lectus</name>
    <dbReference type="NCBI Taxonomy" id="221126"/>
    <lineage>
        <taxon>Bacteria</taxon>
        <taxon>Pseudomonadati</taxon>
        <taxon>Bacteroidota</taxon>
        <taxon>Flavobacteriia</taxon>
        <taxon>Flavobacteriales</taxon>
        <taxon>Flavobacteriaceae</taxon>
        <taxon>Algibacter</taxon>
    </lineage>
</organism>
<keyword evidence="1" id="KW-0732">Signal</keyword>
<accession>A0A4R8MED9</accession>
<evidence type="ECO:0000313" key="3">
    <source>
        <dbReference type="EMBL" id="TDY64230.1"/>
    </source>
</evidence>
<dbReference type="RefSeq" id="WP_133966500.1">
    <property type="nucleotide sequence ID" value="NZ_SORL01000007.1"/>
</dbReference>
<protein>
    <recommendedName>
        <fullName evidence="2">DUF5689 domain-containing protein</fullName>
    </recommendedName>
</protein>
<sequence>MKNFFLNPIIVISLIIATTFSCASNDDISIPDLDKDNPTDVEANTELLAITDLFTGNVIEFDQVQNGGELVTSGFIISSDVSSNINNQIYIQDKTEDATSGLVIDVELDNIFLTHGIGREVLIKLNGLGMKKVGNELHIGVYNDGAITPISGDDFQDFVIRTNTKETIVPKILTINEIIEAANSDEPLPTILVSIENVQIIDEQLNTTYANVDNNSDVDKTLINCTDEDTQTIILQNSGLSTFKALPFPTEQGTITAILSKNKLIIRDTNDIDFTEERCIDDSVLFSEDFESITDVGFNIDLTDWKNINNSFNIKWNSNQTDGNIFAEIKPGGPTDQYDAWLITKEITLNSVRTLKISVDINVNERDGDYLEVYIVKSVIDDTVTLGNRINTTNSIVPQLNTDGLTTFEASITIPSDQDNFRIGFRYRKQNGSATTEYQIDNIIISEE</sequence>
<feature type="chain" id="PRO_5020519472" description="DUF5689 domain-containing protein" evidence="1">
    <location>
        <begin position="24"/>
        <end position="448"/>
    </location>
</feature>
<dbReference type="Pfam" id="PF18942">
    <property type="entry name" value="DUF5689"/>
    <property type="match status" value="1"/>
</dbReference>